<accession>A0A0F9MWU4</accession>
<proteinExistence type="predicted"/>
<evidence type="ECO:0000313" key="1">
    <source>
        <dbReference type="EMBL" id="KKN03892.1"/>
    </source>
</evidence>
<reference evidence="1" key="1">
    <citation type="journal article" date="2015" name="Nature">
        <title>Complex archaea that bridge the gap between prokaryotes and eukaryotes.</title>
        <authorList>
            <person name="Spang A."/>
            <person name="Saw J.H."/>
            <person name="Jorgensen S.L."/>
            <person name="Zaremba-Niedzwiedzka K."/>
            <person name="Martijn J."/>
            <person name="Lind A.E."/>
            <person name="van Eijk R."/>
            <person name="Schleper C."/>
            <person name="Guy L."/>
            <person name="Ettema T.J."/>
        </authorList>
    </citation>
    <scope>NUCLEOTIDE SEQUENCE</scope>
</reference>
<sequence>MIQTCIKCDVEFDFNRKSGNNHRRKHCLECVPLNANYLSIFNFDGQEFKCQQCDKKYIYKRKTHSSSKLCGYCHKKQYRDRSYEFINKIKKSGCIICGYKKCFGALVFHHKHVNEKDFSVAKRITASLDRIKAELAKCVILCANCHAEVHAGVTKLPK</sequence>
<organism evidence="1">
    <name type="scientific">marine sediment metagenome</name>
    <dbReference type="NCBI Taxonomy" id="412755"/>
    <lineage>
        <taxon>unclassified sequences</taxon>
        <taxon>metagenomes</taxon>
        <taxon>ecological metagenomes</taxon>
    </lineage>
</organism>
<dbReference type="EMBL" id="LAZR01004984">
    <property type="protein sequence ID" value="KKN03892.1"/>
    <property type="molecule type" value="Genomic_DNA"/>
</dbReference>
<name>A0A0F9MWU4_9ZZZZ</name>
<protein>
    <recommendedName>
        <fullName evidence="2">HNH domain-containing protein</fullName>
    </recommendedName>
</protein>
<gene>
    <name evidence="1" type="ORF">LCGC14_1103230</name>
</gene>
<evidence type="ECO:0008006" key="2">
    <source>
        <dbReference type="Google" id="ProtNLM"/>
    </source>
</evidence>
<comment type="caution">
    <text evidence="1">The sequence shown here is derived from an EMBL/GenBank/DDBJ whole genome shotgun (WGS) entry which is preliminary data.</text>
</comment>
<dbReference type="AlphaFoldDB" id="A0A0F9MWU4"/>